<keyword evidence="2" id="KW-1185">Reference proteome</keyword>
<protein>
    <submittedName>
        <fullName evidence="1">Uncharacterized protein</fullName>
    </submittedName>
</protein>
<organism evidence="1 2">
    <name type="scientific">Prunus persica</name>
    <name type="common">Peach</name>
    <name type="synonym">Amygdalus persica</name>
    <dbReference type="NCBI Taxonomy" id="3760"/>
    <lineage>
        <taxon>Eukaryota</taxon>
        <taxon>Viridiplantae</taxon>
        <taxon>Streptophyta</taxon>
        <taxon>Embryophyta</taxon>
        <taxon>Tracheophyta</taxon>
        <taxon>Spermatophyta</taxon>
        <taxon>Magnoliopsida</taxon>
        <taxon>eudicotyledons</taxon>
        <taxon>Gunneridae</taxon>
        <taxon>Pentapetalae</taxon>
        <taxon>rosids</taxon>
        <taxon>fabids</taxon>
        <taxon>Rosales</taxon>
        <taxon>Rosaceae</taxon>
        <taxon>Amygdaloideae</taxon>
        <taxon>Amygdaleae</taxon>
        <taxon>Prunus</taxon>
    </lineage>
</organism>
<reference evidence="1 2" key="1">
    <citation type="journal article" date="2013" name="Nat. Genet.">
        <title>The high-quality draft genome of peach (Prunus persica) identifies unique patterns of genetic diversity, domestication and genome evolution.</title>
        <authorList>
            <consortium name="International Peach Genome Initiative"/>
            <person name="Verde I."/>
            <person name="Abbott A.G."/>
            <person name="Scalabrin S."/>
            <person name="Jung S."/>
            <person name="Shu S."/>
            <person name="Marroni F."/>
            <person name="Zhebentyayeva T."/>
            <person name="Dettori M.T."/>
            <person name="Grimwood J."/>
            <person name="Cattonaro F."/>
            <person name="Zuccolo A."/>
            <person name="Rossini L."/>
            <person name="Jenkins J."/>
            <person name="Vendramin E."/>
            <person name="Meisel L.A."/>
            <person name="Decroocq V."/>
            <person name="Sosinski B."/>
            <person name="Prochnik S."/>
            <person name="Mitros T."/>
            <person name="Policriti A."/>
            <person name="Cipriani G."/>
            <person name="Dondini L."/>
            <person name="Ficklin S."/>
            <person name="Goodstein D.M."/>
            <person name="Xuan P."/>
            <person name="Del Fabbro C."/>
            <person name="Aramini V."/>
            <person name="Copetti D."/>
            <person name="Gonzalez S."/>
            <person name="Horner D.S."/>
            <person name="Falchi R."/>
            <person name="Lucas S."/>
            <person name="Mica E."/>
            <person name="Maldonado J."/>
            <person name="Lazzari B."/>
            <person name="Bielenberg D."/>
            <person name="Pirona R."/>
            <person name="Miculan M."/>
            <person name="Barakat A."/>
            <person name="Testolin R."/>
            <person name="Stella A."/>
            <person name="Tartarini S."/>
            <person name="Tonutti P."/>
            <person name="Arus P."/>
            <person name="Orellana A."/>
            <person name="Wells C."/>
            <person name="Main D."/>
            <person name="Vizzotto G."/>
            <person name="Silva H."/>
            <person name="Salamini F."/>
            <person name="Schmutz J."/>
            <person name="Morgante M."/>
            <person name="Rokhsar D.S."/>
        </authorList>
    </citation>
    <scope>NUCLEOTIDE SEQUENCE [LARGE SCALE GENOMIC DNA]</scope>
    <source>
        <strain evidence="2">cv. Nemared</strain>
    </source>
</reference>
<name>M5VXU0_PRUPE</name>
<accession>M5VXU0</accession>
<evidence type="ECO:0000313" key="2">
    <source>
        <dbReference type="Proteomes" id="UP000006882"/>
    </source>
</evidence>
<dbReference type="Proteomes" id="UP000006882">
    <property type="component" value="Chromosome G6"/>
</dbReference>
<proteinExistence type="predicted"/>
<dbReference type="Gramene" id="ONH99755">
    <property type="protein sequence ID" value="ONH99755"/>
    <property type="gene ID" value="PRUPE_6G048300"/>
</dbReference>
<gene>
    <name evidence="1" type="ORF">PRUPE_6G048300</name>
</gene>
<dbReference type="AlphaFoldDB" id="M5VXU0"/>
<evidence type="ECO:0000313" key="1">
    <source>
        <dbReference type="EMBL" id="ONH99755.1"/>
    </source>
</evidence>
<sequence>MKIDEESMCGKNQCLYQLRQNNASTTRAKGTAIHNEEETLGNKHNNLGFNKSRTETGAGQNTEAFGMQNLHIQV</sequence>
<dbReference type="HOGENOM" id="CLU_2692439_0_0_1"/>
<dbReference type="EMBL" id="CM007656">
    <property type="protein sequence ID" value="ONH99755.1"/>
    <property type="molecule type" value="Genomic_DNA"/>
</dbReference>